<protein>
    <submittedName>
        <fullName evidence="1">Uncharacterized protein</fullName>
    </submittedName>
</protein>
<dbReference type="GO" id="GO:0005794">
    <property type="term" value="C:Golgi apparatus"/>
    <property type="evidence" value="ECO:0007669"/>
    <property type="project" value="TreeGrafter"/>
</dbReference>
<gene>
    <name evidence="1" type="ORF">BVC80_5191g1</name>
    <name evidence="2" type="ORF">BVC80_5205g1</name>
</gene>
<dbReference type="Proteomes" id="UP000195402">
    <property type="component" value="Unassembled WGS sequence"/>
</dbReference>
<dbReference type="AlphaFoldDB" id="A0A200PZJ4"/>
<dbReference type="PANTHER" id="PTHR46936:SF1">
    <property type="entry name" value="ARABINOSYLTRANSFERASE XEG113"/>
    <property type="match status" value="1"/>
</dbReference>
<accession>A0A200PZJ4</accession>
<evidence type="ECO:0000313" key="3">
    <source>
        <dbReference type="Proteomes" id="UP000195402"/>
    </source>
</evidence>
<name>A0A200PZJ4_MACCD</name>
<sequence>MPPLWCRLDRLWFPHPGVLPGTMTRQPFVCPLDHVFEVNVMLRAQPEEEFGPGIDIREYSFLDNPLLPKEVKESWLDVQLCQEGSQGCQLSNETSEQGVLKFPKHSSEETLKTVFSSFKNVKVIQFSSMQDAFGGFTDKVREAKFRNRVKRYVGVWCCVDNHVPGHIYFDMYWDEKPGWKAAPPQTPEDDHPPW</sequence>
<dbReference type="OrthoDB" id="540503at2759"/>
<dbReference type="EMBL" id="MVGT01003634">
    <property type="protein sequence ID" value="OVA03643.1"/>
    <property type="molecule type" value="Genomic_DNA"/>
</dbReference>
<reference evidence="1 3" key="1">
    <citation type="journal article" date="2017" name="Mol. Plant">
        <title>The Genome of Medicinal Plant Macleaya cordata Provides New Insights into Benzylisoquinoline Alkaloids Metabolism.</title>
        <authorList>
            <person name="Liu X."/>
            <person name="Liu Y."/>
            <person name="Huang P."/>
            <person name="Ma Y."/>
            <person name="Qing Z."/>
            <person name="Tang Q."/>
            <person name="Cao H."/>
            <person name="Cheng P."/>
            <person name="Zheng Y."/>
            <person name="Yuan Z."/>
            <person name="Zhou Y."/>
            <person name="Liu J."/>
            <person name="Tang Z."/>
            <person name="Zhuo Y."/>
            <person name="Zhang Y."/>
            <person name="Yu L."/>
            <person name="Huang J."/>
            <person name="Yang P."/>
            <person name="Peng Q."/>
            <person name="Zhang J."/>
            <person name="Jiang W."/>
            <person name="Zhang Z."/>
            <person name="Lin K."/>
            <person name="Ro D.K."/>
            <person name="Chen X."/>
            <person name="Xiong X."/>
            <person name="Shang Y."/>
            <person name="Huang S."/>
            <person name="Zeng J."/>
        </authorList>
    </citation>
    <scope>NUCLEOTIDE SEQUENCE [LARGE SCALE GENOMIC DNA]</scope>
    <source>
        <strain evidence="1">BLH2017</strain>
        <strain evidence="3">cv. BLH2017</strain>
        <tissue evidence="1">Root</tissue>
    </source>
</reference>
<dbReference type="PANTHER" id="PTHR46936">
    <property type="entry name" value="ARABINOSYLTRANSFERASE XEG113"/>
    <property type="match status" value="1"/>
</dbReference>
<keyword evidence="3" id="KW-1185">Reference proteome</keyword>
<dbReference type="EMBL" id="MVGT01003649">
    <property type="protein sequence ID" value="OVA03639.1"/>
    <property type="molecule type" value="Genomic_DNA"/>
</dbReference>
<dbReference type="GO" id="GO:0052636">
    <property type="term" value="F:arabinosyltransferase activity"/>
    <property type="evidence" value="ECO:0007669"/>
    <property type="project" value="TreeGrafter"/>
</dbReference>
<dbReference type="STRING" id="56857.A0A200PZJ4"/>
<comment type="caution">
    <text evidence="1">The sequence shown here is derived from an EMBL/GenBank/DDBJ whole genome shotgun (WGS) entry which is preliminary data.</text>
</comment>
<dbReference type="InterPro" id="IPR053250">
    <property type="entry name" value="Glycosyltransferase_77"/>
</dbReference>
<evidence type="ECO:0000313" key="2">
    <source>
        <dbReference type="EMBL" id="OVA03643.1"/>
    </source>
</evidence>
<organism evidence="1 3">
    <name type="scientific">Macleaya cordata</name>
    <name type="common">Five-seeded plume-poppy</name>
    <name type="synonym">Bocconia cordata</name>
    <dbReference type="NCBI Taxonomy" id="56857"/>
    <lineage>
        <taxon>Eukaryota</taxon>
        <taxon>Viridiplantae</taxon>
        <taxon>Streptophyta</taxon>
        <taxon>Embryophyta</taxon>
        <taxon>Tracheophyta</taxon>
        <taxon>Spermatophyta</taxon>
        <taxon>Magnoliopsida</taxon>
        <taxon>Ranunculales</taxon>
        <taxon>Papaveraceae</taxon>
        <taxon>Papaveroideae</taxon>
        <taxon>Macleaya</taxon>
    </lineage>
</organism>
<dbReference type="GO" id="GO:0052325">
    <property type="term" value="P:cell wall pectin biosynthetic process"/>
    <property type="evidence" value="ECO:0007669"/>
    <property type="project" value="TreeGrafter"/>
</dbReference>
<proteinExistence type="predicted"/>
<evidence type="ECO:0000313" key="1">
    <source>
        <dbReference type="EMBL" id="OVA03639.1"/>
    </source>
</evidence>